<evidence type="ECO:0000256" key="1">
    <source>
        <dbReference type="ARBA" id="ARBA00022603"/>
    </source>
</evidence>
<dbReference type="EMBL" id="CP089983">
    <property type="protein sequence ID" value="WXB10584.1"/>
    <property type="molecule type" value="Genomic_DNA"/>
</dbReference>
<organism evidence="4 5">
    <name type="scientific">Pendulispora rubella</name>
    <dbReference type="NCBI Taxonomy" id="2741070"/>
    <lineage>
        <taxon>Bacteria</taxon>
        <taxon>Pseudomonadati</taxon>
        <taxon>Myxococcota</taxon>
        <taxon>Myxococcia</taxon>
        <taxon>Myxococcales</taxon>
        <taxon>Sorangiineae</taxon>
        <taxon>Pendulisporaceae</taxon>
        <taxon>Pendulispora</taxon>
    </lineage>
</organism>
<dbReference type="InterPro" id="IPR050320">
    <property type="entry name" value="N5-glutamine_MTase"/>
</dbReference>
<evidence type="ECO:0000313" key="4">
    <source>
        <dbReference type="EMBL" id="WXB10584.1"/>
    </source>
</evidence>
<dbReference type="GO" id="GO:0008168">
    <property type="term" value="F:methyltransferase activity"/>
    <property type="evidence" value="ECO:0007669"/>
    <property type="project" value="UniProtKB-KW"/>
</dbReference>
<feature type="domain" description="Methyltransferase small" evidence="3">
    <location>
        <begin position="35"/>
        <end position="145"/>
    </location>
</feature>
<dbReference type="SUPFAM" id="SSF53335">
    <property type="entry name" value="S-adenosyl-L-methionine-dependent methyltransferases"/>
    <property type="match status" value="1"/>
</dbReference>
<keyword evidence="5" id="KW-1185">Reference proteome</keyword>
<dbReference type="GO" id="GO:0032259">
    <property type="term" value="P:methylation"/>
    <property type="evidence" value="ECO:0007669"/>
    <property type="project" value="UniProtKB-KW"/>
</dbReference>
<keyword evidence="2" id="KW-0949">S-adenosyl-L-methionine</keyword>
<dbReference type="PANTHER" id="PTHR18895">
    <property type="entry name" value="HEMK METHYLTRANSFERASE"/>
    <property type="match status" value="1"/>
</dbReference>
<dbReference type="InterPro" id="IPR029063">
    <property type="entry name" value="SAM-dependent_MTases_sf"/>
</dbReference>
<dbReference type="InterPro" id="IPR007848">
    <property type="entry name" value="Small_mtfrase_dom"/>
</dbReference>
<reference evidence="4" key="1">
    <citation type="submission" date="2021-12" db="EMBL/GenBank/DDBJ databases">
        <title>Discovery of the Pendulisporaceae a myxobacterial family with distinct sporulation behavior and unique specialized metabolism.</title>
        <authorList>
            <person name="Garcia R."/>
            <person name="Popoff A."/>
            <person name="Bader C.D."/>
            <person name="Loehr J."/>
            <person name="Walesch S."/>
            <person name="Walt C."/>
            <person name="Boldt J."/>
            <person name="Bunk B."/>
            <person name="Haeckl F.J.F.P.J."/>
            <person name="Gunesch A.P."/>
            <person name="Birkelbach J."/>
            <person name="Nuebel U."/>
            <person name="Pietschmann T."/>
            <person name="Bach T."/>
            <person name="Mueller R."/>
        </authorList>
    </citation>
    <scope>NUCLEOTIDE SEQUENCE</scope>
    <source>
        <strain evidence="4">MSr11367</strain>
    </source>
</reference>
<dbReference type="Pfam" id="PF05175">
    <property type="entry name" value="MTS"/>
    <property type="match status" value="1"/>
</dbReference>
<gene>
    <name evidence="4" type="ORF">LVJ94_25575</name>
</gene>
<dbReference type="CDD" id="cd02440">
    <property type="entry name" value="AdoMet_MTases"/>
    <property type="match status" value="1"/>
</dbReference>
<protein>
    <submittedName>
        <fullName evidence="4">Methyltransferase</fullName>
    </submittedName>
</protein>
<name>A0ABZ2LI03_9BACT</name>
<evidence type="ECO:0000259" key="3">
    <source>
        <dbReference type="Pfam" id="PF05175"/>
    </source>
</evidence>
<accession>A0ABZ2LI03</accession>
<evidence type="ECO:0000256" key="2">
    <source>
        <dbReference type="ARBA" id="ARBA00022691"/>
    </source>
</evidence>
<keyword evidence="1 4" id="KW-0808">Transferase</keyword>
<dbReference type="PANTHER" id="PTHR18895:SF74">
    <property type="entry name" value="MTRF1L RELEASE FACTOR GLUTAMINE METHYLTRANSFERASE"/>
    <property type="match status" value="1"/>
</dbReference>
<evidence type="ECO:0000313" key="5">
    <source>
        <dbReference type="Proteomes" id="UP001374803"/>
    </source>
</evidence>
<proteinExistence type="predicted"/>
<dbReference type="Proteomes" id="UP001374803">
    <property type="component" value="Chromosome"/>
</dbReference>
<dbReference type="RefSeq" id="WP_394840259.1">
    <property type="nucleotide sequence ID" value="NZ_CP089929.1"/>
</dbReference>
<keyword evidence="1 4" id="KW-0489">Methyltransferase</keyword>
<dbReference type="Gene3D" id="3.40.50.150">
    <property type="entry name" value="Vaccinia Virus protein VP39"/>
    <property type="match status" value="1"/>
</dbReference>
<sequence>MDAHRTTSTTSKTADAPPHGDGAYWTYFGMGHSIKLMDRPGVFRVSPAGLSLGALLVRCLGQDDMSKRFLELGTGSGVLALLLRDMGATNLTATDISQPSIRLACENEMLNFGNHRIHFASGNLFDALDGARPAEPFERIVFNPPGWRAPSALLVSQLASMNGRHSLDLSAMFGGDSVVLRFLLEMPKYLAPGGRAIIGLNSMMGIQDVLARYRASVPGECPLRFRLLERHCFPLLFYSDAWQAARPWLMAEFQSWKDECKSAFSQDGDGTIHWSYEIVECTMAGNPRE</sequence>